<name>A0A6P9ECI2_JUGRE</name>
<evidence type="ECO:0000256" key="4">
    <source>
        <dbReference type="ARBA" id="ARBA00022528"/>
    </source>
</evidence>
<dbReference type="InParanoid" id="A0A6P9ECI2"/>
<keyword evidence="5 17" id="KW-0602">Photosynthesis</keyword>
<evidence type="ECO:0000256" key="1">
    <source>
        <dbReference type="ARBA" id="ARBA00004334"/>
    </source>
</evidence>
<dbReference type="GO" id="GO:0009522">
    <property type="term" value="C:photosystem I"/>
    <property type="evidence" value="ECO:0007669"/>
    <property type="project" value="UniProtKB-KW"/>
</dbReference>
<accession>A0A6P9ECI2</accession>
<organism evidence="18 19">
    <name type="scientific">Juglans regia</name>
    <name type="common">English walnut</name>
    <dbReference type="NCBI Taxonomy" id="51240"/>
    <lineage>
        <taxon>Eukaryota</taxon>
        <taxon>Viridiplantae</taxon>
        <taxon>Streptophyta</taxon>
        <taxon>Embryophyta</taxon>
        <taxon>Tracheophyta</taxon>
        <taxon>Spermatophyta</taxon>
        <taxon>Magnoliopsida</taxon>
        <taxon>eudicotyledons</taxon>
        <taxon>Gunneridae</taxon>
        <taxon>Pentapetalae</taxon>
        <taxon>rosids</taxon>
        <taxon>fabids</taxon>
        <taxon>Fagales</taxon>
        <taxon>Juglandaceae</taxon>
        <taxon>Juglans</taxon>
    </lineage>
</organism>
<feature type="transmembrane region" description="Helical" evidence="17">
    <location>
        <begin position="12"/>
        <end position="32"/>
    </location>
</feature>
<dbReference type="Proteomes" id="UP000235220">
    <property type="component" value="Chromosome 16"/>
</dbReference>
<dbReference type="InterPro" id="IPR022796">
    <property type="entry name" value="Chloroa_b-bind"/>
</dbReference>
<evidence type="ECO:0000256" key="11">
    <source>
        <dbReference type="ARBA" id="ARBA00022842"/>
    </source>
</evidence>
<keyword evidence="10 17" id="KW-0603">Photosystem I</keyword>
<evidence type="ECO:0000256" key="13">
    <source>
        <dbReference type="ARBA" id="ARBA00022991"/>
    </source>
</evidence>
<keyword evidence="8 17" id="KW-0812">Transmembrane</keyword>
<gene>
    <name evidence="19" type="primary">LOC118344781</name>
</gene>
<reference evidence="19" key="1">
    <citation type="submission" date="2025-08" db="UniProtKB">
        <authorList>
            <consortium name="RefSeq"/>
        </authorList>
    </citation>
    <scope>IDENTIFICATION</scope>
    <source>
        <tissue evidence="19">Leaves</tissue>
    </source>
</reference>
<dbReference type="Gene3D" id="1.10.3460.10">
    <property type="entry name" value="Chlorophyll a/b binding protein domain"/>
    <property type="match status" value="1"/>
</dbReference>
<evidence type="ECO:0000256" key="14">
    <source>
        <dbReference type="ARBA" id="ARBA00023078"/>
    </source>
</evidence>
<feature type="binding site" evidence="16">
    <location>
        <position position="89"/>
    </location>
    <ligand>
        <name>chlorophyll a</name>
        <dbReference type="ChEBI" id="CHEBI:58416"/>
        <label>1</label>
    </ligand>
</feature>
<dbReference type="PANTHER" id="PTHR21649">
    <property type="entry name" value="CHLOROPHYLL A/B BINDING PROTEIN"/>
    <property type="match status" value="1"/>
</dbReference>
<proteinExistence type="inferred from homology"/>
<keyword evidence="9" id="KW-0479">Metal-binding</keyword>
<dbReference type="GO" id="GO:0009765">
    <property type="term" value="P:photosynthesis, light harvesting"/>
    <property type="evidence" value="ECO:0007669"/>
    <property type="project" value="InterPro"/>
</dbReference>
<evidence type="ECO:0000256" key="3">
    <source>
        <dbReference type="ARBA" id="ARBA00022494"/>
    </source>
</evidence>
<dbReference type="GO" id="GO:0009535">
    <property type="term" value="C:chloroplast thylakoid membrane"/>
    <property type="evidence" value="ECO:0007669"/>
    <property type="project" value="UniProtKB-SubCell"/>
</dbReference>
<evidence type="ECO:0000256" key="12">
    <source>
        <dbReference type="ARBA" id="ARBA00022989"/>
    </source>
</evidence>
<dbReference type="GO" id="GO:0016168">
    <property type="term" value="F:chlorophyll binding"/>
    <property type="evidence" value="ECO:0007669"/>
    <property type="project" value="UniProtKB-KW"/>
</dbReference>
<comment type="function">
    <text evidence="17">The light-harvesting complex (LHC) functions as a light receptor, it captures and delivers excitation energy to photosystems with which it is closely associated.</text>
</comment>
<evidence type="ECO:0000256" key="8">
    <source>
        <dbReference type="ARBA" id="ARBA00022692"/>
    </source>
</evidence>
<feature type="binding site" evidence="16">
    <location>
        <position position="90"/>
    </location>
    <ligand>
        <name>chlorophyll a</name>
        <dbReference type="ChEBI" id="CHEBI:58416"/>
        <label>1</label>
    </ligand>
</feature>
<keyword evidence="12 17" id="KW-1133">Transmembrane helix</keyword>
<comment type="subcellular location">
    <subcellularLocation>
        <location evidence="1 17">Plastid</location>
        <location evidence="1 17">Chloroplast thylakoid membrane</location>
    </subcellularLocation>
</comment>
<evidence type="ECO:0000313" key="19">
    <source>
        <dbReference type="RefSeq" id="XP_035542068.1"/>
    </source>
</evidence>
<dbReference type="OrthoDB" id="423598at2759"/>
<dbReference type="KEGG" id="jre:118344781"/>
<keyword evidence="11" id="KW-0460">Magnesium</keyword>
<keyword evidence="4 17" id="KW-0150">Chloroplast</keyword>
<evidence type="ECO:0000256" key="5">
    <source>
        <dbReference type="ARBA" id="ARBA00022531"/>
    </source>
</evidence>
<keyword evidence="13 17" id="KW-0157">Chromophore</keyword>
<dbReference type="InterPro" id="IPR001344">
    <property type="entry name" value="Chloro_AB-bd_pln"/>
</dbReference>
<dbReference type="GeneID" id="118344781"/>
<keyword evidence="7 17" id="KW-0934">Plastid</keyword>
<dbReference type="Pfam" id="PF00504">
    <property type="entry name" value="Chloroa_b-bind"/>
    <property type="match status" value="1"/>
</dbReference>
<evidence type="ECO:0000256" key="16">
    <source>
        <dbReference type="PIRSR" id="PIRSR601344-1"/>
    </source>
</evidence>
<dbReference type="AlphaFoldDB" id="A0A6P9ECI2"/>
<dbReference type="GO" id="GO:0046872">
    <property type="term" value="F:metal ion binding"/>
    <property type="evidence" value="ECO:0007669"/>
    <property type="project" value="UniProtKB-KW"/>
</dbReference>
<comment type="similarity">
    <text evidence="2 17">Belongs to the light-harvesting chlorophyll a/b-binding (LHC) protein family.</text>
</comment>
<dbReference type="SUPFAM" id="SSF103511">
    <property type="entry name" value="Chlorophyll a-b binding protein"/>
    <property type="match status" value="1"/>
</dbReference>
<evidence type="ECO:0000256" key="7">
    <source>
        <dbReference type="ARBA" id="ARBA00022640"/>
    </source>
</evidence>
<keyword evidence="3 16" id="KW-0148">Chlorophyll</keyword>
<keyword evidence="17" id="KW-0604">Photosystem II</keyword>
<keyword evidence="15 17" id="KW-0472">Membrane</keyword>
<evidence type="ECO:0000256" key="15">
    <source>
        <dbReference type="ARBA" id="ARBA00023136"/>
    </source>
</evidence>
<evidence type="ECO:0000256" key="9">
    <source>
        <dbReference type="ARBA" id="ARBA00022723"/>
    </source>
</evidence>
<keyword evidence="14 17" id="KW-0793">Thylakoid</keyword>
<dbReference type="GO" id="GO:0009523">
    <property type="term" value="C:photosystem II"/>
    <property type="evidence" value="ECO:0007669"/>
    <property type="project" value="UniProtKB-KW"/>
</dbReference>
<evidence type="ECO:0000256" key="10">
    <source>
        <dbReference type="ARBA" id="ARBA00022836"/>
    </source>
</evidence>
<keyword evidence="6" id="KW-0597">Phosphoprotein</keyword>
<evidence type="ECO:0000313" key="18">
    <source>
        <dbReference type="Proteomes" id="UP000235220"/>
    </source>
</evidence>
<feature type="binding site" evidence="16">
    <location>
        <position position="93"/>
    </location>
    <ligand>
        <name>chlorophyll a</name>
        <dbReference type="ChEBI" id="CHEBI:58416"/>
        <label>1</label>
    </ligand>
</feature>
<keyword evidence="18" id="KW-1185">Reference proteome</keyword>
<evidence type="ECO:0000256" key="17">
    <source>
        <dbReference type="RuleBase" id="RU363080"/>
    </source>
</evidence>
<evidence type="ECO:0000256" key="6">
    <source>
        <dbReference type="ARBA" id="ARBA00022553"/>
    </source>
</evidence>
<evidence type="ECO:0000256" key="2">
    <source>
        <dbReference type="ARBA" id="ARBA00007259"/>
    </source>
</evidence>
<sequence length="132" mass="14855">MGSIALVQHAHLLTFILTTTLFIIELILISWAEGRDWADSIKTGSANTKIFTDNKFTGIDVGYPGGLRFDPLGWGTGTSPEKIKVLRTKEIKNRWLAMLDVNLVTPLFLLLSPTQVRKIAVYDCKRETDNYE</sequence>
<dbReference type="RefSeq" id="XP_035542068.1">
    <property type="nucleotide sequence ID" value="XM_035686175.1"/>
</dbReference>
<protein>
    <recommendedName>
        <fullName evidence="17">Chlorophyll a-b binding protein, chloroplastic</fullName>
    </recommendedName>
</protein>